<evidence type="ECO:0000256" key="1">
    <source>
        <dbReference type="SAM" id="SignalP"/>
    </source>
</evidence>
<protein>
    <submittedName>
        <fullName evidence="4">SXP/RAL-2 family protein Ani s 5-like cation-binding domain-containing protein</fullName>
    </submittedName>
</protein>
<feature type="domain" description="SXP/RAL-2 family protein Ani s 5-like cation-binding" evidence="2">
    <location>
        <begin position="42"/>
        <end position="144"/>
    </location>
</feature>
<dbReference type="PANTHER" id="PTHR21593:SF36">
    <property type="entry name" value="DUF148 DOMAIN-CONTAINING PROTEIN-RELATED"/>
    <property type="match status" value="1"/>
</dbReference>
<accession>A0A915EPK8</accession>
<keyword evidence="1" id="KW-0732">Signal</keyword>
<dbReference type="InterPro" id="IPR052823">
    <property type="entry name" value="SXP/RAL-2_related"/>
</dbReference>
<dbReference type="AlphaFoldDB" id="A0A915EPK8"/>
<feature type="signal peptide" evidence="1">
    <location>
        <begin position="1"/>
        <end position="23"/>
    </location>
</feature>
<sequence>MSTSISSAILCLMAVLLVAVATAQEQAPPPPFLQGASPALIEEFHKMLQNSNGKTDKQIDDAVEEWINKQEQGIKTKYQSFKTEMKQHHSAADAAHKAALEKFSPEAKAADEKLSAVATNPALTAEQKGKEIEKIVNGLPAGVRAEIEKAMQG</sequence>
<proteinExistence type="predicted"/>
<feature type="chain" id="PRO_5037737205" evidence="1">
    <location>
        <begin position="24"/>
        <end position="153"/>
    </location>
</feature>
<name>A0A915EPK8_9BILA</name>
<organism evidence="3 4">
    <name type="scientific">Ditylenchus dipsaci</name>
    <dbReference type="NCBI Taxonomy" id="166011"/>
    <lineage>
        <taxon>Eukaryota</taxon>
        <taxon>Metazoa</taxon>
        <taxon>Ecdysozoa</taxon>
        <taxon>Nematoda</taxon>
        <taxon>Chromadorea</taxon>
        <taxon>Rhabditida</taxon>
        <taxon>Tylenchina</taxon>
        <taxon>Tylenchomorpha</taxon>
        <taxon>Sphaerularioidea</taxon>
        <taxon>Anguinidae</taxon>
        <taxon>Anguininae</taxon>
        <taxon>Ditylenchus</taxon>
    </lineage>
</organism>
<dbReference type="WBParaSite" id="jg7588">
    <property type="protein sequence ID" value="jg7588"/>
    <property type="gene ID" value="jg7588"/>
</dbReference>
<evidence type="ECO:0000259" key="2">
    <source>
        <dbReference type="Pfam" id="PF02520"/>
    </source>
</evidence>
<dbReference type="Proteomes" id="UP000887574">
    <property type="component" value="Unplaced"/>
</dbReference>
<dbReference type="Pfam" id="PF02520">
    <property type="entry name" value="ANIS5_cation-bd"/>
    <property type="match status" value="1"/>
</dbReference>
<evidence type="ECO:0000313" key="3">
    <source>
        <dbReference type="Proteomes" id="UP000887574"/>
    </source>
</evidence>
<dbReference type="PANTHER" id="PTHR21593">
    <property type="entry name" value="PRION-LIKE- Q/N-RICH -DOMAIN-BEARING PROTEIN PROTEIN"/>
    <property type="match status" value="1"/>
</dbReference>
<dbReference type="InterPro" id="IPR003677">
    <property type="entry name" value="ANIS5_cation-bd"/>
</dbReference>
<evidence type="ECO:0000313" key="4">
    <source>
        <dbReference type="WBParaSite" id="jg7588"/>
    </source>
</evidence>
<keyword evidence="3" id="KW-1185">Reference proteome</keyword>
<reference evidence="4" key="1">
    <citation type="submission" date="2022-11" db="UniProtKB">
        <authorList>
            <consortium name="WormBaseParasite"/>
        </authorList>
    </citation>
    <scope>IDENTIFICATION</scope>
</reference>